<keyword evidence="5" id="KW-0862">Zinc</keyword>
<evidence type="ECO:0000256" key="2">
    <source>
        <dbReference type="ARBA" id="ARBA00022670"/>
    </source>
</evidence>
<keyword evidence="3" id="KW-0479">Metal-binding</keyword>
<evidence type="ECO:0000313" key="8">
    <source>
        <dbReference type="EMBL" id="KKL53391.1"/>
    </source>
</evidence>
<keyword evidence="2" id="KW-0645">Protease</keyword>
<sequence>MTILAEILDDAGQAAFQVSARVWFEQDLYKAIERGENLDGRTISNYWCAGRDKIYGDSVEWFEEMNWEWTMKLHYYIPNFRFYNYPYVYAQLFVYALYQTYKKDGKYFVPKFKKLLAAGGSLSPEELGMIVGLDITKKDFWELGIKQYEDFVNQLENLMK</sequence>
<keyword evidence="6" id="KW-0482">Metalloprotease</keyword>
<evidence type="ECO:0000256" key="3">
    <source>
        <dbReference type="ARBA" id="ARBA00022723"/>
    </source>
</evidence>
<organism evidence="8">
    <name type="scientific">marine sediment metagenome</name>
    <dbReference type="NCBI Taxonomy" id="412755"/>
    <lineage>
        <taxon>unclassified sequences</taxon>
        <taxon>metagenomes</taxon>
        <taxon>ecological metagenomes</taxon>
    </lineage>
</organism>
<proteinExistence type="predicted"/>
<dbReference type="Gene3D" id="1.10.1370.20">
    <property type="entry name" value="Oligoendopeptidase f, C-terminal domain"/>
    <property type="match status" value="1"/>
</dbReference>
<reference evidence="8" key="1">
    <citation type="journal article" date="2015" name="Nature">
        <title>Complex archaea that bridge the gap between prokaryotes and eukaryotes.</title>
        <authorList>
            <person name="Spang A."/>
            <person name="Saw J.H."/>
            <person name="Jorgensen S.L."/>
            <person name="Zaremba-Niedzwiedzka K."/>
            <person name="Martijn J."/>
            <person name="Lind A.E."/>
            <person name="van Eijk R."/>
            <person name="Schleper C."/>
            <person name="Guy L."/>
            <person name="Ettema T.J."/>
        </authorList>
    </citation>
    <scope>NUCLEOTIDE SEQUENCE</scope>
</reference>
<evidence type="ECO:0000256" key="5">
    <source>
        <dbReference type="ARBA" id="ARBA00022833"/>
    </source>
</evidence>
<comment type="cofactor">
    <cofactor evidence="1">
        <name>Zn(2+)</name>
        <dbReference type="ChEBI" id="CHEBI:29105"/>
    </cofactor>
</comment>
<feature type="domain" description="Peptidase M3A/M3B catalytic" evidence="7">
    <location>
        <begin position="23"/>
        <end position="142"/>
    </location>
</feature>
<evidence type="ECO:0000256" key="4">
    <source>
        <dbReference type="ARBA" id="ARBA00022801"/>
    </source>
</evidence>
<dbReference type="AlphaFoldDB" id="A0A0F9DHT7"/>
<dbReference type="InterPro" id="IPR042088">
    <property type="entry name" value="OligoPept_F_C"/>
</dbReference>
<dbReference type="SUPFAM" id="SSF55486">
    <property type="entry name" value="Metalloproteases ('zincins'), catalytic domain"/>
    <property type="match status" value="1"/>
</dbReference>
<name>A0A0F9DHT7_9ZZZZ</name>
<dbReference type="GO" id="GO:0006508">
    <property type="term" value="P:proteolysis"/>
    <property type="evidence" value="ECO:0007669"/>
    <property type="project" value="UniProtKB-KW"/>
</dbReference>
<dbReference type="GO" id="GO:0004222">
    <property type="term" value="F:metalloendopeptidase activity"/>
    <property type="evidence" value="ECO:0007669"/>
    <property type="project" value="InterPro"/>
</dbReference>
<comment type="caution">
    <text evidence="8">The sequence shown here is derived from an EMBL/GenBank/DDBJ whole genome shotgun (WGS) entry which is preliminary data.</text>
</comment>
<gene>
    <name evidence="8" type="ORF">LCGC14_2275910</name>
</gene>
<dbReference type="EMBL" id="LAZR01031563">
    <property type="protein sequence ID" value="KKL53391.1"/>
    <property type="molecule type" value="Genomic_DNA"/>
</dbReference>
<protein>
    <recommendedName>
        <fullName evidence="7">Peptidase M3A/M3B catalytic domain-containing protein</fullName>
    </recommendedName>
</protein>
<dbReference type="GO" id="GO:0046872">
    <property type="term" value="F:metal ion binding"/>
    <property type="evidence" value="ECO:0007669"/>
    <property type="project" value="UniProtKB-KW"/>
</dbReference>
<evidence type="ECO:0000256" key="6">
    <source>
        <dbReference type="ARBA" id="ARBA00023049"/>
    </source>
</evidence>
<evidence type="ECO:0000256" key="1">
    <source>
        <dbReference type="ARBA" id="ARBA00001947"/>
    </source>
</evidence>
<evidence type="ECO:0000259" key="7">
    <source>
        <dbReference type="Pfam" id="PF01432"/>
    </source>
</evidence>
<accession>A0A0F9DHT7</accession>
<dbReference type="InterPro" id="IPR001567">
    <property type="entry name" value="Pept_M3A_M3B_dom"/>
</dbReference>
<dbReference type="Pfam" id="PF01432">
    <property type="entry name" value="Peptidase_M3"/>
    <property type="match status" value="1"/>
</dbReference>
<keyword evidence="4" id="KW-0378">Hydrolase</keyword>